<sequence>MINKIENLVEKIKALESLLILELQKKEKEFFYVVAKKKVRFEREVRKHHKTLLKTIRRYIQDAAFLNILTAPVIWFCLIPGALLDLSITVYQKICFPVYKIPQVKRSDYIVIDRQNLSYLNGIEKFNCVYCGYFNGLVAYVQEVVARTEQYWCPIKHARKLKTVHNRYRNFIDFGDADSYLKNIEKVRRDFKDVN</sequence>
<keyword evidence="1" id="KW-1133">Transmembrane helix</keyword>
<gene>
    <name evidence="2" type="ORF">MNBD_NITROSPINAE05-331</name>
</gene>
<evidence type="ECO:0000313" key="2">
    <source>
        <dbReference type="EMBL" id="VAX30745.1"/>
    </source>
</evidence>
<name>A0A3B1DGA2_9ZZZZ</name>
<feature type="transmembrane region" description="Helical" evidence="1">
    <location>
        <begin position="64"/>
        <end position="84"/>
    </location>
</feature>
<keyword evidence="1" id="KW-0812">Transmembrane</keyword>
<reference evidence="2" key="1">
    <citation type="submission" date="2018-06" db="EMBL/GenBank/DDBJ databases">
        <authorList>
            <person name="Zhirakovskaya E."/>
        </authorList>
    </citation>
    <scope>NUCLEOTIDE SEQUENCE</scope>
</reference>
<organism evidence="2">
    <name type="scientific">hydrothermal vent metagenome</name>
    <dbReference type="NCBI Taxonomy" id="652676"/>
    <lineage>
        <taxon>unclassified sequences</taxon>
        <taxon>metagenomes</taxon>
        <taxon>ecological metagenomes</taxon>
    </lineage>
</organism>
<evidence type="ECO:0000256" key="1">
    <source>
        <dbReference type="SAM" id="Phobius"/>
    </source>
</evidence>
<keyword evidence="1" id="KW-0472">Membrane</keyword>
<dbReference type="EMBL" id="UOGG01000127">
    <property type="protein sequence ID" value="VAX30745.1"/>
    <property type="molecule type" value="Genomic_DNA"/>
</dbReference>
<accession>A0A3B1DGA2</accession>
<protein>
    <submittedName>
        <fullName evidence="2">Uncharacterized protein</fullName>
    </submittedName>
</protein>
<dbReference type="AlphaFoldDB" id="A0A3B1DGA2"/>
<proteinExistence type="predicted"/>